<sequence length="149" mass="15847">MGAKQSVNAGKAKVDLNVDLTHMLCEALLLPPLRNSGMSFSQIVGSGNLHDNMIILKQESGYADVNDNSFLKAKHLEGSVFMDCGSDLGSARHVPGNPALRQGKPGFGVGFGYGIHYNTDIGQIRVDYAMNAFSRKTIYFGIHSGGGGS</sequence>
<dbReference type="PANTHER" id="PTHR12815">
    <property type="entry name" value="SORTING AND ASSEMBLY MACHINERY SAMM50 PROTEIN FAMILY MEMBER"/>
    <property type="match status" value="1"/>
</dbReference>
<name>A0AAV5BTH2_ELECO</name>
<feature type="domain" description="Bacterial surface antigen (D15)" evidence="4">
    <location>
        <begin position="73"/>
        <end position="140"/>
    </location>
</feature>
<dbReference type="Pfam" id="PF01103">
    <property type="entry name" value="Omp85"/>
    <property type="match status" value="1"/>
</dbReference>
<comment type="subcellular location">
    <subcellularLocation>
        <location evidence="3">Plastid</location>
        <location evidence="3">Chloroplast outer membrane</location>
    </subcellularLocation>
</comment>
<accession>A0AAV5BTH2</accession>
<keyword evidence="1" id="KW-1002">Plastid outer membrane</keyword>
<dbReference type="GO" id="GO:0009793">
    <property type="term" value="P:embryo development ending in seed dormancy"/>
    <property type="evidence" value="ECO:0007669"/>
    <property type="project" value="TreeGrafter"/>
</dbReference>
<proteinExistence type="predicted"/>
<evidence type="ECO:0000256" key="3">
    <source>
        <dbReference type="ARBA" id="ARBA00024013"/>
    </source>
</evidence>
<dbReference type="Proteomes" id="UP001054889">
    <property type="component" value="Unassembled WGS sequence"/>
</dbReference>
<evidence type="ECO:0000256" key="1">
    <source>
        <dbReference type="ARBA" id="ARBA00022805"/>
    </source>
</evidence>
<keyword evidence="2" id="KW-0472">Membrane</keyword>
<reference evidence="5" key="2">
    <citation type="submission" date="2021-12" db="EMBL/GenBank/DDBJ databases">
        <title>Resequencing data analysis of finger millet.</title>
        <authorList>
            <person name="Hatakeyama M."/>
            <person name="Aluri S."/>
            <person name="Balachadran M.T."/>
            <person name="Sivarajan S.R."/>
            <person name="Poveda L."/>
            <person name="Shimizu-Inatsugi R."/>
            <person name="Schlapbach R."/>
            <person name="Sreeman S.M."/>
            <person name="Shimizu K.K."/>
        </authorList>
    </citation>
    <scope>NUCLEOTIDE SEQUENCE</scope>
</reference>
<evidence type="ECO:0000313" key="5">
    <source>
        <dbReference type="EMBL" id="GJM89005.1"/>
    </source>
</evidence>
<evidence type="ECO:0000313" key="7">
    <source>
        <dbReference type="Proteomes" id="UP001054889"/>
    </source>
</evidence>
<gene>
    <name evidence="5" type="primary">ga05144</name>
    <name evidence="6" type="synonym">ga05598</name>
    <name evidence="5" type="ORF">PR202_ga05144</name>
    <name evidence="6" type="ORF">PR202_ga05598</name>
</gene>
<dbReference type="EMBL" id="BQKI01000002">
    <property type="protein sequence ID" value="GJM89005.1"/>
    <property type="molecule type" value="Genomic_DNA"/>
</dbReference>
<keyword evidence="7" id="KW-1185">Reference proteome</keyword>
<dbReference type="InterPro" id="IPR000184">
    <property type="entry name" value="Bac_surfAg_D15"/>
</dbReference>
<comment type="caution">
    <text evidence="5">The sequence shown here is derived from an EMBL/GenBank/DDBJ whole genome shotgun (WGS) entry which is preliminary data.</text>
</comment>
<evidence type="ECO:0000259" key="4">
    <source>
        <dbReference type="Pfam" id="PF01103"/>
    </source>
</evidence>
<reference evidence="5" key="1">
    <citation type="journal article" date="2018" name="DNA Res.">
        <title>Multiple hybrid de novo genome assembly of finger millet, an orphan allotetraploid crop.</title>
        <authorList>
            <person name="Hatakeyama M."/>
            <person name="Aluri S."/>
            <person name="Balachadran M.T."/>
            <person name="Sivarajan S.R."/>
            <person name="Patrignani A."/>
            <person name="Gruter S."/>
            <person name="Poveda L."/>
            <person name="Shimizu-Inatsugi R."/>
            <person name="Baeten J."/>
            <person name="Francoijs K.J."/>
            <person name="Nataraja K.N."/>
            <person name="Reddy Y.A.N."/>
            <person name="Phadnis S."/>
            <person name="Ravikumar R.L."/>
            <person name="Schlapbach R."/>
            <person name="Sreeman S.M."/>
            <person name="Shimizu K.K."/>
        </authorList>
    </citation>
    <scope>NUCLEOTIDE SEQUENCE</scope>
</reference>
<dbReference type="AlphaFoldDB" id="A0AAV5BTH2"/>
<keyword evidence="1" id="KW-0934">Plastid</keyword>
<protein>
    <recommendedName>
        <fullName evidence="4">Bacterial surface antigen (D15) domain-containing protein</fullName>
    </recommendedName>
</protein>
<dbReference type="GO" id="GO:0009658">
    <property type="term" value="P:chloroplast organization"/>
    <property type="evidence" value="ECO:0007669"/>
    <property type="project" value="TreeGrafter"/>
</dbReference>
<dbReference type="EMBL" id="BQKI01000002">
    <property type="protein sequence ID" value="GJM89406.1"/>
    <property type="molecule type" value="Genomic_DNA"/>
</dbReference>
<evidence type="ECO:0000313" key="6">
    <source>
        <dbReference type="EMBL" id="GJM89406.1"/>
    </source>
</evidence>
<dbReference type="PANTHER" id="PTHR12815:SF40">
    <property type="entry name" value="OUTER ENVELOPE PROTEIN 36, CHLOROPLASTIC-RELATED"/>
    <property type="match status" value="1"/>
</dbReference>
<evidence type="ECO:0000256" key="2">
    <source>
        <dbReference type="ARBA" id="ARBA00023136"/>
    </source>
</evidence>
<dbReference type="Gene3D" id="2.40.160.50">
    <property type="entry name" value="membrane protein fhac: a member of the omp85/tpsb transporter family"/>
    <property type="match status" value="1"/>
</dbReference>
<dbReference type="GO" id="GO:0009707">
    <property type="term" value="C:chloroplast outer membrane"/>
    <property type="evidence" value="ECO:0007669"/>
    <property type="project" value="UniProtKB-SubCell"/>
</dbReference>
<organism evidence="5 7">
    <name type="scientific">Eleusine coracana subsp. coracana</name>
    <dbReference type="NCBI Taxonomy" id="191504"/>
    <lineage>
        <taxon>Eukaryota</taxon>
        <taxon>Viridiplantae</taxon>
        <taxon>Streptophyta</taxon>
        <taxon>Embryophyta</taxon>
        <taxon>Tracheophyta</taxon>
        <taxon>Spermatophyta</taxon>
        <taxon>Magnoliopsida</taxon>
        <taxon>Liliopsida</taxon>
        <taxon>Poales</taxon>
        <taxon>Poaceae</taxon>
        <taxon>PACMAD clade</taxon>
        <taxon>Chloridoideae</taxon>
        <taxon>Cynodonteae</taxon>
        <taxon>Eleusininae</taxon>
        <taxon>Eleusine</taxon>
    </lineage>
</organism>
<dbReference type="InterPro" id="IPR039910">
    <property type="entry name" value="D15-like"/>
</dbReference>